<evidence type="ECO:0000313" key="7">
    <source>
        <dbReference type="EMBL" id="POE44495.1"/>
    </source>
</evidence>
<sequence>MFNLLNAIYQVGSWAIYLYIIMVFIYILISWFPNAQGSALDRFLSRFVDPFLSIFQRFIPPLAGIDFSPILAFFVLSLIKMAWTKLFIMLVQKLVIG</sequence>
<dbReference type="EMBL" id="JAVKVH010000001">
    <property type="protein sequence ID" value="MDR7624507.1"/>
    <property type="molecule type" value="Genomic_DNA"/>
</dbReference>
<dbReference type="OMA" id="YILASWV"/>
<dbReference type="EMBL" id="LKFU01000057">
    <property type="protein sequence ID" value="RND86558.1"/>
    <property type="molecule type" value="Genomic_DNA"/>
</dbReference>
<dbReference type="EMBL" id="JAQLSF010000001">
    <property type="protein sequence ID" value="MDB1564915.1"/>
    <property type="molecule type" value="Genomic_DNA"/>
</dbReference>
<evidence type="ECO:0000313" key="5">
    <source>
        <dbReference type="EMBL" id="MDR7624507.1"/>
    </source>
</evidence>
<dbReference type="KEGG" id="lcz:LCAZH_1268"/>
<reference evidence="14 15" key="2">
    <citation type="journal article" date="2018" name="Front. Microbiol.">
        <title>Conversion of Methionine to Cysteine in Lactobacillus paracasei Depends on the Highly Mobile cysK-ctl-cysE Gene Cluster.</title>
        <authorList>
            <person name="Wuthrich D."/>
            <person name="Irmler S."/>
            <person name="Berthoud H."/>
            <person name="Guggenbuhl B."/>
            <person name="Eugster E."/>
            <person name="Bruggmann R."/>
        </authorList>
    </citation>
    <scope>NUCLEOTIDE SEQUENCE [LARGE SCALE GENOMIC DNA]</scope>
    <source>
        <strain evidence="9 15">FAM18157</strain>
        <strain evidence="10 16">FAM18172</strain>
        <strain evidence="11 14">FAM6012</strain>
    </source>
</reference>
<dbReference type="Proteomes" id="UP000593972">
    <property type="component" value="Chromosome"/>
</dbReference>
<evidence type="ECO:0000313" key="4">
    <source>
        <dbReference type="EMBL" id="MDM7452858.1"/>
    </source>
</evidence>
<proteinExistence type="inferred from homology"/>
<reference evidence="3 18" key="5">
    <citation type="submission" date="2023-01" db="EMBL/GenBank/DDBJ databases">
        <title>Complete genome sequence of Lacticaseibacillus paracasei SRCM217440 isolated from Makgeolli.</title>
        <authorList>
            <person name="Yang H.-G."/>
            <person name="Jeong S.-J."/>
            <person name="Ha G.-S."/>
            <person name="Yang H.-J."/>
            <person name="Jeong D.-Y."/>
        </authorList>
    </citation>
    <scope>NUCLEOTIDE SEQUENCE [LARGE SCALE GENOMIC DNA]</scope>
    <source>
        <strain evidence="3 18">SRCM217440</strain>
    </source>
</reference>
<evidence type="ECO:0000313" key="18">
    <source>
        <dbReference type="Proteomes" id="UP001212327"/>
    </source>
</evidence>
<evidence type="ECO:0000313" key="9">
    <source>
        <dbReference type="EMBL" id="RND83102.1"/>
    </source>
</evidence>
<dbReference type="GO" id="GO:0016020">
    <property type="term" value="C:membrane"/>
    <property type="evidence" value="ECO:0007669"/>
    <property type="project" value="InterPro"/>
</dbReference>
<reference evidence="5" key="8">
    <citation type="submission" date="2024-03" db="EMBL/GenBank/DDBJ databases">
        <title>Lacticaseibacillus paracasei KCKM 0992.</title>
        <authorList>
            <person name="Kim T.W."/>
        </authorList>
    </citation>
    <scope>NUCLEOTIDE SEQUENCE</scope>
    <source>
        <strain evidence="5">KCKM 0992</strain>
    </source>
</reference>
<dbReference type="Pfam" id="PF02325">
    <property type="entry name" value="CCB3_YggT"/>
    <property type="match status" value="1"/>
</dbReference>
<reference evidence="4" key="6">
    <citation type="submission" date="2023-06" db="EMBL/GenBank/DDBJ databases">
        <title>Draft Genome Sequences of lactic acid bacteria strains isolated from fermented milk products.</title>
        <authorList>
            <person name="Elcheninov A.G."/>
            <person name="Klyukina A."/>
            <person name="Zayulina K.S."/>
            <person name="Gavirova L.A."/>
            <person name="Shcherbakova P.A."/>
            <person name="Shestakov A.I."/>
            <person name="Kublanov I.V."/>
            <person name="Kochetkova T.V."/>
        </authorList>
    </citation>
    <scope>NUCLEOTIDE SEQUENCE</scope>
    <source>
        <strain evidence="4">TOM.1374</strain>
    </source>
</reference>
<dbReference type="OrthoDB" id="47652at2"/>
<dbReference type="RefSeq" id="WP_003565173.1">
    <property type="nucleotide sequence ID" value="NC_010999.1"/>
</dbReference>
<comment type="similarity">
    <text evidence="1">Belongs to the YggT family.</text>
</comment>
<keyword evidence="2" id="KW-1133">Transmembrane helix</keyword>
<accession>A0A0K1KYJ4</accession>
<evidence type="ECO:0000313" key="15">
    <source>
        <dbReference type="Proteomes" id="UP000284716"/>
    </source>
</evidence>
<dbReference type="InterPro" id="IPR003425">
    <property type="entry name" value="CCB3/YggT"/>
</dbReference>
<evidence type="ECO:0000313" key="13">
    <source>
        <dbReference type="Proteomes" id="UP000237433"/>
    </source>
</evidence>
<keyword evidence="7" id="KW-0131">Cell cycle</keyword>
<accession>A0A125U7S2</accession>
<dbReference type="EMBL" id="LKGI01000045">
    <property type="protein sequence ID" value="RNE31977.1"/>
    <property type="molecule type" value="Genomic_DNA"/>
</dbReference>
<reference evidence="8 17" key="4">
    <citation type="submission" date="2020-03" db="EMBL/GenBank/DDBJ databases">
        <title>Complete genome sequence of Lactobacillus paracasei strain NFFJ04, isolated from animal feed.</title>
        <authorList>
            <person name="Jung J.Y."/>
        </authorList>
    </citation>
    <scope>NUCLEOTIDE SEQUENCE [LARGE SCALE GENOMIC DNA]</scope>
    <source>
        <strain evidence="8 17">NFFJ04</strain>
    </source>
</reference>
<reference evidence="19" key="7">
    <citation type="submission" date="2023-07" db="EMBL/GenBank/DDBJ databases">
        <title>Lacticaseibacillus paracasei KCKM 0992.</title>
        <authorList>
            <person name="Kim T.W."/>
        </authorList>
    </citation>
    <scope>NUCLEOTIDE SEQUENCE [LARGE SCALE GENOMIC DNA]</scope>
    <source>
        <strain evidence="19">KCKM 0992</strain>
    </source>
</reference>
<protein>
    <submittedName>
        <fullName evidence="7">Cell division protein</fullName>
    </submittedName>
    <submittedName>
        <fullName evidence="3 9">YGGT family protein</fullName>
    </submittedName>
</protein>
<keyword evidence="2" id="KW-0472">Membrane</keyword>
<dbReference type="Proteomes" id="UP000284716">
    <property type="component" value="Unassembled WGS sequence"/>
</dbReference>
<evidence type="ECO:0000313" key="3">
    <source>
        <dbReference type="EMBL" id="MDB1564915.1"/>
    </source>
</evidence>
<dbReference type="GeneID" id="57089955"/>
<dbReference type="Proteomes" id="UP001231451">
    <property type="component" value="Unassembled WGS sequence"/>
</dbReference>
<dbReference type="KEGG" id="lcs:LCBD_1484"/>
<accession>K0N824</accession>
<name>A0A0K1KYJ4_LACPA</name>
<accession>A0A0E2LYM9</accession>
<evidence type="ECO:0000313" key="11">
    <source>
        <dbReference type="EMBL" id="RNE31977.1"/>
    </source>
</evidence>
<keyword evidence="2" id="KW-0812">Transmembrane</keyword>
<reference evidence="6 12" key="3">
    <citation type="journal article" date="2018" name="Genome Announc.">
        <title>Draft Genome Sequence of Lactobacillus paracasei DUP 13076, Which Exhibits Potent Antipathogenic Effects against Salmonella enterica Serovars Enteritidis, Typhimurium, and Heidelberg.</title>
        <authorList>
            <person name="Muyyarikkandy M.S."/>
            <person name="Alqahtani F.H."/>
            <person name="Mandoiu I."/>
            <person name="Amalaradjou M.A."/>
        </authorList>
    </citation>
    <scope>NUCLEOTIDE SEQUENCE [LARGE SCALE GENOMIC DNA]</scope>
    <source>
        <strain evidence="6 12">DUP 13076</strain>
    </source>
</reference>
<dbReference type="Proteomes" id="UP000234512">
    <property type="component" value="Unassembled WGS sequence"/>
</dbReference>
<dbReference type="KEGG" id="lce:LC2W_1454"/>
<accession>K6PNH5</accession>
<feature type="transmembrane region" description="Helical" evidence="2">
    <location>
        <begin position="12"/>
        <end position="32"/>
    </location>
</feature>
<evidence type="ECO:0000313" key="14">
    <source>
        <dbReference type="Proteomes" id="UP000284123"/>
    </source>
</evidence>
<dbReference type="EMBL" id="LGIY01000001">
    <property type="protein sequence ID" value="POE44495.1"/>
    <property type="molecule type" value="Genomic_DNA"/>
</dbReference>
<accession>K6RFY0</accession>
<evidence type="ECO:0000313" key="19">
    <source>
        <dbReference type="Proteomes" id="UP001268544"/>
    </source>
</evidence>
<evidence type="ECO:0000313" key="6">
    <source>
        <dbReference type="EMBL" id="PLC47486.1"/>
    </source>
</evidence>
<dbReference type="EMBL" id="CP050500">
    <property type="protein sequence ID" value="QOP55247.1"/>
    <property type="molecule type" value="Genomic_DNA"/>
</dbReference>
<accession>S4ZNG6</accession>
<evidence type="ECO:0000313" key="10">
    <source>
        <dbReference type="EMBL" id="RND86558.1"/>
    </source>
</evidence>
<evidence type="ECO:0000313" key="8">
    <source>
        <dbReference type="EMBL" id="QOP55247.1"/>
    </source>
</evidence>
<dbReference type="GO" id="GO:0051301">
    <property type="term" value="P:cell division"/>
    <property type="evidence" value="ECO:0007669"/>
    <property type="project" value="UniProtKB-KW"/>
</dbReference>
<organism evidence="3 18">
    <name type="scientific">Lacticaseibacillus paracasei</name>
    <name type="common">Lactobacillus paracasei</name>
    <dbReference type="NCBI Taxonomy" id="1597"/>
    <lineage>
        <taxon>Bacteria</taxon>
        <taxon>Bacillati</taxon>
        <taxon>Bacillota</taxon>
        <taxon>Bacilli</taxon>
        <taxon>Lactobacillales</taxon>
        <taxon>Lactobacillaceae</taxon>
        <taxon>Lacticaseibacillus</taxon>
    </lineage>
</organism>
<dbReference type="Proteomes" id="UP001268544">
    <property type="component" value="Unassembled WGS sequence"/>
</dbReference>
<reference evidence="7 13" key="1">
    <citation type="journal article" date="2015" name="J. Am. Soc. Brew. Chem.">
        <title>Dissolved carbon dioxide selects for lactic acid bacteria able to grow in and spoil packaged beer.</title>
        <authorList>
            <person name="Bergsveinson J."/>
            <person name="Redekop A."/>
            <person name="Zoerb S."/>
            <person name="Ziola B."/>
        </authorList>
    </citation>
    <scope>NUCLEOTIDE SEQUENCE [LARGE SCALE GENOMIC DNA]</scope>
    <source>
        <strain evidence="7 13">CCC B1205</strain>
    </source>
</reference>
<dbReference type="Proteomes" id="UP001212327">
    <property type="component" value="Unassembled WGS sequence"/>
</dbReference>
<dbReference type="EMBL" id="PKQJ01000001">
    <property type="protein sequence ID" value="PLC47486.1"/>
    <property type="molecule type" value="Genomic_DNA"/>
</dbReference>
<dbReference type="Proteomes" id="UP000285532">
    <property type="component" value="Unassembled WGS sequence"/>
</dbReference>
<dbReference type="EMBL" id="JAUCBG010000001">
    <property type="protein sequence ID" value="MDM7452858.1"/>
    <property type="molecule type" value="Genomic_DNA"/>
</dbReference>
<feature type="transmembrane region" description="Helical" evidence="2">
    <location>
        <begin position="58"/>
        <end position="79"/>
    </location>
</feature>
<dbReference type="Proteomes" id="UP000284123">
    <property type="component" value="Unassembled WGS sequence"/>
</dbReference>
<evidence type="ECO:0000256" key="1">
    <source>
        <dbReference type="ARBA" id="ARBA00010894"/>
    </source>
</evidence>
<evidence type="ECO:0000313" key="12">
    <source>
        <dbReference type="Proteomes" id="UP000234512"/>
    </source>
</evidence>
<evidence type="ECO:0000313" key="17">
    <source>
        <dbReference type="Proteomes" id="UP000593972"/>
    </source>
</evidence>
<dbReference type="PANTHER" id="PTHR33219">
    <property type="entry name" value="YLMG HOMOLOG PROTEIN 2, CHLOROPLASTIC"/>
    <property type="match status" value="1"/>
</dbReference>
<dbReference type="AlphaFoldDB" id="A0A0K1KYJ4"/>
<keyword evidence="7" id="KW-0132">Cell division</keyword>
<dbReference type="EMBL" id="LKFS01000032">
    <property type="protein sequence ID" value="RND83102.1"/>
    <property type="molecule type" value="Genomic_DNA"/>
</dbReference>
<dbReference type="PANTHER" id="PTHR33219:SF14">
    <property type="entry name" value="PROTEIN COFACTOR ASSEMBLY OF COMPLEX C SUBUNIT B CCB3, CHLOROPLASTIC-RELATED"/>
    <property type="match status" value="1"/>
</dbReference>
<dbReference type="KEGG" id="lcl:LOCK919_1458"/>
<evidence type="ECO:0000256" key="2">
    <source>
        <dbReference type="SAM" id="Phobius"/>
    </source>
</evidence>
<gene>
    <name evidence="7" type="ORF">ACX51_01320</name>
    <name evidence="6" type="ORF">C0Q90_00245</name>
    <name evidence="9" type="ORF">FAM18157_00762</name>
    <name evidence="10" type="ORF">FAM18172_01373</name>
    <name evidence="11" type="ORF">FAM6012_00800</name>
    <name evidence="8" type="ORF">HCJ88_05440</name>
    <name evidence="3" type="ORF">PGA78_09200</name>
    <name evidence="4" type="ORF">QUF16_00675</name>
    <name evidence="5" type="ORF">RF672_07710</name>
</gene>
<evidence type="ECO:0000313" key="16">
    <source>
        <dbReference type="Proteomes" id="UP000285532"/>
    </source>
</evidence>
<dbReference type="Proteomes" id="UP000237433">
    <property type="component" value="Unassembled WGS sequence"/>
</dbReference>